<dbReference type="InParanoid" id="A0A067NC13"/>
<protein>
    <recommendedName>
        <fullName evidence="5">Peptidase C14 caspase domain-containing protein</fullName>
    </recommendedName>
</protein>
<keyword evidence="2" id="KW-0053">Apoptosis</keyword>
<organism evidence="6 7">
    <name type="scientific">Botryobasidium botryosum (strain FD-172 SS1)</name>
    <dbReference type="NCBI Taxonomy" id="930990"/>
    <lineage>
        <taxon>Eukaryota</taxon>
        <taxon>Fungi</taxon>
        <taxon>Dikarya</taxon>
        <taxon>Basidiomycota</taxon>
        <taxon>Agaricomycotina</taxon>
        <taxon>Agaricomycetes</taxon>
        <taxon>Cantharellales</taxon>
        <taxon>Botryobasidiaceae</taxon>
        <taxon>Botryobasidium</taxon>
    </lineage>
</organism>
<evidence type="ECO:0000256" key="4">
    <source>
        <dbReference type="SAM" id="MobiDB-lite"/>
    </source>
</evidence>
<dbReference type="AlphaFoldDB" id="A0A067NC13"/>
<name>A0A067NC13_BOTB1</name>
<dbReference type="GO" id="GO:0004197">
    <property type="term" value="F:cysteine-type endopeptidase activity"/>
    <property type="evidence" value="ECO:0007669"/>
    <property type="project" value="InterPro"/>
</dbReference>
<dbReference type="HOGENOM" id="CLU_677905_0_0_1"/>
<sequence length="406" mass="45341">MLRKGNVKKLWRKLRGILGRHREVANVTTSNTAPQDLSSSAYVSIPAPVRLRKYAKGPPIFKRPPPPLIRRSQTLPISKDEGERSSLTHQRPSTFYEGTPKFEVGTTKPCRALIIGINYGDEASSGARSTCARCRSKMISNNPASGDEPDISFVLHTHDNAREMKKLIQAQGYEERNIRLLLDDPTLGDEMQPTKANLMANFKWLVEGATSQDRFFFYYAGHGGQTPDLDGDEADGLDETILPIDHRTNGEIVDDLIHEILIKPLPVRSRLTGVIDCCHSGTILDLPITQCDKAAPQVGQRPKLTHRNTLGSAVSFSSCTDDELAWDAPAVGGWFTHLFIKEFQRQPQQSYRQLLNNIRYSLGTYVMFKNKEIIESSAKNTTPVLISQTAQLYSAHHFDLDSPCVL</sequence>
<evidence type="ECO:0000256" key="2">
    <source>
        <dbReference type="ARBA" id="ARBA00022703"/>
    </source>
</evidence>
<reference evidence="7" key="1">
    <citation type="journal article" date="2014" name="Proc. Natl. Acad. Sci. U.S.A.">
        <title>Extensive sampling of basidiomycete genomes demonstrates inadequacy of the white-rot/brown-rot paradigm for wood decay fungi.</title>
        <authorList>
            <person name="Riley R."/>
            <person name="Salamov A.A."/>
            <person name="Brown D.W."/>
            <person name="Nagy L.G."/>
            <person name="Floudas D."/>
            <person name="Held B.W."/>
            <person name="Levasseur A."/>
            <person name="Lombard V."/>
            <person name="Morin E."/>
            <person name="Otillar R."/>
            <person name="Lindquist E.A."/>
            <person name="Sun H."/>
            <person name="LaButti K.M."/>
            <person name="Schmutz J."/>
            <person name="Jabbour D."/>
            <person name="Luo H."/>
            <person name="Baker S.E."/>
            <person name="Pisabarro A.G."/>
            <person name="Walton J.D."/>
            <person name="Blanchette R.A."/>
            <person name="Henrissat B."/>
            <person name="Martin F."/>
            <person name="Cullen D."/>
            <person name="Hibbett D.S."/>
            <person name="Grigoriev I.V."/>
        </authorList>
    </citation>
    <scope>NUCLEOTIDE SEQUENCE [LARGE SCALE GENOMIC DNA]</scope>
    <source>
        <strain evidence="7">FD-172 SS1</strain>
    </source>
</reference>
<dbReference type="PANTHER" id="PTHR48104:SF30">
    <property type="entry name" value="METACASPASE-1"/>
    <property type="match status" value="1"/>
</dbReference>
<proteinExistence type="inferred from homology"/>
<dbReference type="Gene3D" id="3.40.50.12660">
    <property type="match status" value="1"/>
</dbReference>
<evidence type="ECO:0000313" key="6">
    <source>
        <dbReference type="EMBL" id="KDQ21672.1"/>
    </source>
</evidence>
<dbReference type="GO" id="GO:0006915">
    <property type="term" value="P:apoptotic process"/>
    <property type="evidence" value="ECO:0007669"/>
    <property type="project" value="UniProtKB-KW"/>
</dbReference>
<keyword evidence="3" id="KW-0378">Hydrolase</keyword>
<accession>A0A067NC13</accession>
<dbReference type="InterPro" id="IPR011600">
    <property type="entry name" value="Pept_C14_caspase"/>
</dbReference>
<dbReference type="OrthoDB" id="3223806at2759"/>
<dbReference type="PANTHER" id="PTHR48104">
    <property type="entry name" value="METACASPASE-4"/>
    <property type="match status" value="1"/>
</dbReference>
<dbReference type="Pfam" id="PF00656">
    <property type="entry name" value="Peptidase_C14"/>
    <property type="match status" value="1"/>
</dbReference>
<dbReference type="InterPro" id="IPR050452">
    <property type="entry name" value="Metacaspase"/>
</dbReference>
<keyword evidence="3" id="KW-0788">Thiol protease</keyword>
<gene>
    <name evidence="6" type="ORF">BOTBODRAFT_210352</name>
</gene>
<feature type="domain" description="Peptidase C14 caspase" evidence="5">
    <location>
        <begin position="158"/>
        <end position="370"/>
    </location>
</feature>
<keyword evidence="7" id="KW-1185">Reference proteome</keyword>
<dbReference type="GO" id="GO:0006508">
    <property type="term" value="P:proteolysis"/>
    <property type="evidence" value="ECO:0007669"/>
    <property type="project" value="InterPro"/>
</dbReference>
<dbReference type="GO" id="GO:0005737">
    <property type="term" value="C:cytoplasm"/>
    <property type="evidence" value="ECO:0007669"/>
    <property type="project" value="TreeGrafter"/>
</dbReference>
<dbReference type="InterPro" id="IPR029030">
    <property type="entry name" value="Caspase-like_dom_sf"/>
</dbReference>
<dbReference type="Proteomes" id="UP000027195">
    <property type="component" value="Unassembled WGS sequence"/>
</dbReference>
<comment type="similarity">
    <text evidence="1">Belongs to the peptidase C14B family.</text>
</comment>
<dbReference type="SUPFAM" id="SSF52129">
    <property type="entry name" value="Caspase-like"/>
    <property type="match status" value="1"/>
</dbReference>
<evidence type="ECO:0000259" key="5">
    <source>
        <dbReference type="Pfam" id="PF00656"/>
    </source>
</evidence>
<feature type="region of interest" description="Disordered" evidence="4">
    <location>
        <begin position="56"/>
        <end position="100"/>
    </location>
</feature>
<keyword evidence="3" id="KW-0645">Protease</keyword>
<evidence type="ECO:0000313" key="7">
    <source>
        <dbReference type="Proteomes" id="UP000027195"/>
    </source>
</evidence>
<dbReference type="EMBL" id="KL198016">
    <property type="protein sequence ID" value="KDQ21672.1"/>
    <property type="molecule type" value="Genomic_DNA"/>
</dbReference>
<evidence type="ECO:0000256" key="1">
    <source>
        <dbReference type="ARBA" id="ARBA00009005"/>
    </source>
</evidence>
<evidence type="ECO:0000256" key="3">
    <source>
        <dbReference type="ARBA" id="ARBA00022807"/>
    </source>
</evidence>